<dbReference type="Proteomes" id="UP000790709">
    <property type="component" value="Unassembled WGS sequence"/>
</dbReference>
<protein>
    <submittedName>
        <fullName evidence="1">P-loop containing nucleoside triphosphate hydrolase protein</fullName>
    </submittedName>
</protein>
<keyword evidence="2" id="KW-1185">Reference proteome</keyword>
<keyword evidence="1" id="KW-0378">Hydrolase</keyword>
<dbReference type="EMBL" id="MU266369">
    <property type="protein sequence ID" value="KAH7927290.1"/>
    <property type="molecule type" value="Genomic_DNA"/>
</dbReference>
<comment type="caution">
    <text evidence="1">The sequence shown here is derived from an EMBL/GenBank/DDBJ whole genome shotgun (WGS) entry which is preliminary data.</text>
</comment>
<evidence type="ECO:0000313" key="2">
    <source>
        <dbReference type="Proteomes" id="UP000790709"/>
    </source>
</evidence>
<gene>
    <name evidence="1" type="ORF">BV22DRAFT_296161</name>
</gene>
<reference evidence="1" key="1">
    <citation type="journal article" date="2021" name="New Phytol.">
        <title>Evolutionary innovations through gain and loss of genes in the ectomycorrhizal Boletales.</title>
        <authorList>
            <person name="Wu G."/>
            <person name="Miyauchi S."/>
            <person name="Morin E."/>
            <person name="Kuo A."/>
            <person name="Drula E."/>
            <person name="Varga T."/>
            <person name="Kohler A."/>
            <person name="Feng B."/>
            <person name="Cao Y."/>
            <person name="Lipzen A."/>
            <person name="Daum C."/>
            <person name="Hundley H."/>
            <person name="Pangilinan J."/>
            <person name="Johnson J."/>
            <person name="Barry K."/>
            <person name="LaButti K."/>
            <person name="Ng V."/>
            <person name="Ahrendt S."/>
            <person name="Min B."/>
            <person name="Choi I.G."/>
            <person name="Park H."/>
            <person name="Plett J.M."/>
            <person name="Magnuson J."/>
            <person name="Spatafora J.W."/>
            <person name="Nagy L.G."/>
            <person name="Henrissat B."/>
            <person name="Grigoriev I.V."/>
            <person name="Yang Z.L."/>
            <person name="Xu J."/>
            <person name="Martin F.M."/>
        </authorList>
    </citation>
    <scope>NUCLEOTIDE SEQUENCE</scope>
    <source>
        <strain evidence="1">KUC20120723A-06</strain>
    </source>
</reference>
<accession>A0ACB8BQ71</accession>
<evidence type="ECO:0000313" key="1">
    <source>
        <dbReference type="EMBL" id="KAH7927290.1"/>
    </source>
</evidence>
<proteinExistence type="predicted"/>
<organism evidence="1 2">
    <name type="scientific">Leucogyrophana mollusca</name>
    <dbReference type="NCBI Taxonomy" id="85980"/>
    <lineage>
        <taxon>Eukaryota</taxon>
        <taxon>Fungi</taxon>
        <taxon>Dikarya</taxon>
        <taxon>Basidiomycota</taxon>
        <taxon>Agaricomycotina</taxon>
        <taxon>Agaricomycetes</taxon>
        <taxon>Agaricomycetidae</taxon>
        <taxon>Boletales</taxon>
        <taxon>Boletales incertae sedis</taxon>
        <taxon>Leucogyrophana</taxon>
    </lineage>
</organism>
<sequence length="667" mass="73877">MGRSGKQRKAELQHKRAVKRGDAPPPDPQPRKRKLRRLPKPGHSLETRQAYDEAAKAARKLQSAFLKLDARFLEETKNLAAALPLQRPIPLDACILSTPVVDPTKADALGVPKRPKWKYNMTKAEVDGNEVGQFRKWIAQTDSVVDEWVAETSPDPKEDTERHDPDIPTTPRPTRMPRAPTHFERNLDVWRQFWRVTEISQILLCLLDSRCPPLHFPPSLASYLATRPAKIILVLTKVDIAGPARSAAWTKYLADRYPSIPIVQVESYTEKTGEQGRTVLESHLPLPFRERLVSRLRDLHSELLVPPERIRADEAKLKRWKPPVKRVVNWEGVMKVGGGMVGSVVGGASVPRSKDPNLESGERSDSTEENQQELDYLTVGLIGKSTLIARTAKLIIYPTGQPNVGKSSLLNALFGTHKVRASRTPGKTKHFQTLFWTPDVRLVDCPGLVMPSFVPMDTQVLCGILPISRVSAIPFCVHQIAQLLPLERILGLTHPSASRVQPAEDKRTWREGMRSAVSKDQRVEVWTAADIMTAYADKKGWVTAKAGRPDVNRAGNAILRFVAEGKVSWAFWPPGTDLAMVEAEGGGEKGNGIWISGGVQHQDVDDESEEDDDERTQSGEEEGDGEEGEASRSENSESGDGDEDDNASEEVAKPSGMGRFGALAIDD</sequence>
<name>A0ACB8BQ71_9AGAM</name>